<keyword evidence="2" id="KW-1185">Reference proteome</keyword>
<accession>A0ACC3BUQ2</accession>
<evidence type="ECO:0000313" key="2">
    <source>
        <dbReference type="Proteomes" id="UP000798662"/>
    </source>
</evidence>
<gene>
    <name evidence="1" type="ORF">I4F81_004054</name>
</gene>
<name>A0ACC3BUQ2_PYRYE</name>
<reference evidence="1" key="1">
    <citation type="submission" date="2019-11" db="EMBL/GenBank/DDBJ databases">
        <title>Nori genome reveals adaptations in red seaweeds to the harsh intertidal environment.</title>
        <authorList>
            <person name="Wang D."/>
            <person name="Mao Y."/>
        </authorList>
    </citation>
    <scope>NUCLEOTIDE SEQUENCE</scope>
    <source>
        <tissue evidence="1">Gametophyte</tissue>
    </source>
</reference>
<dbReference type="Proteomes" id="UP000798662">
    <property type="component" value="Chromosome 1"/>
</dbReference>
<comment type="caution">
    <text evidence="1">The sequence shown here is derived from an EMBL/GenBank/DDBJ whole genome shotgun (WGS) entry which is preliminary data.</text>
</comment>
<protein>
    <submittedName>
        <fullName evidence="1">Uncharacterized protein</fullName>
    </submittedName>
</protein>
<evidence type="ECO:0000313" key="1">
    <source>
        <dbReference type="EMBL" id="KAK1861470.1"/>
    </source>
</evidence>
<organism evidence="1 2">
    <name type="scientific">Pyropia yezoensis</name>
    <name type="common">Susabi-nori</name>
    <name type="synonym">Porphyra yezoensis</name>
    <dbReference type="NCBI Taxonomy" id="2788"/>
    <lineage>
        <taxon>Eukaryota</taxon>
        <taxon>Rhodophyta</taxon>
        <taxon>Bangiophyceae</taxon>
        <taxon>Bangiales</taxon>
        <taxon>Bangiaceae</taxon>
        <taxon>Pyropia</taxon>
    </lineage>
</organism>
<proteinExistence type="predicted"/>
<dbReference type="EMBL" id="CM020618">
    <property type="protein sequence ID" value="KAK1861470.1"/>
    <property type="molecule type" value="Genomic_DNA"/>
</dbReference>
<sequence>MAAFVPAAAPLSSPFVPTAACVCAGRPSLATRRALAARPAPAAATRHVSMRVSRDAAAADLATAIDGASAKHLLALATDTAAGAPIVAAAEALEAAAGSRGTKTSRSPRLHGVWALAYTDARSLVRNKGLTGSGKSLPAAKLAALREAYDADGGAWAEEKLSGMGGIRLRNRLIGTWEPAKARGGNTVEVAFTEVETHPGGRTMAQEAKPAAMEVTSGNPLSRFFK</sequence>